<feature type="non-terminal residue" evidence="1">
    <location>
        <position position="1"/>
    </location>
</feature>
<organism evidence="1">
    <name type="scientific">Salmonella typhi</name>
    <dbReference type="NCBI Taxonomy" id="90370"/>
    <lineage>
        <taxon>Bacteria</taxon>
        <taxon>Pseudomonadati</taxon>
        <taxon>Pseudomonadota</taxon>
        <taxon>Gammaproteobacteria</taxon>
        <taxon>Enterobacterales</taxon>
        <taxon>Enterobacteriaceae</taxon>
        <taxon>Salmonella</taxon>
    </lineage>
</organism>
<proteinExistence type="predicted"/>
<name>A0A5W1W0Z6_SALTI</name>
<protein>
    <submittedName>
        <fullName evidence="1">Uncharacterized protein</fullName>
    </submittedName>
</protein>
<accession>A0A5W1W0Z6</accession>
<dbReference type="AlphaFoldDB" id="A0A5W1W0Z6"/>
<gene>
    <name evidence="1" type="ORF">DKA88_24465</name>
</gene>
<sequence length="59" mass="6817">RQPITHISDPYMIRLVIFMWVDRLDKVDTIRKALIYKALSLVICPFGIVDTLICPVDNS</sequence>
<reference evidence="1" key="1">
    <citation type="submission" date="2018-07" db="EMBL/GenBank/DDBJ databases">
        <authorList>
            <person name="Ashton P.M."/>
            <person name="Dallman T."/>
            <person name="Nair S."/>
            <person name="De Pinna E."/>
            <person name="Peters T."/>
            <person name="Grant K."/>
        </authorList>
    </citation>
    <scope>NUCLEOTIDE SEQUENCE</scope>
    <source>
        <strain evidence="1">257355</strain>
    </source>
</reference>
<dbReference type="EMBL" id="AAHHUX010000066">
    <property type="protein sequence ID" value="EBW2555557.1"/>
    <property type="molecule type" value="Genomic_DNA"/>
</dbReference>
<comment type="caution">
    <text evidence="1">The sequence shown here is derived from an EMBL/GenBank/DDBJ whole genome shotgun (WGS) entry which is preliminary data.</text>
</comment>
<evidence type="ECO:0000313" key="1">
    <source>
        <dbReference type="EMBL" id="EBW2555557.1"/>
    </source>
</evidence>